<organism evidence="7 8">
    <name type="scientific">Saguinus oedipus</name>
    <name type="common">Cotton-top tamarin</name>
    <name type="synonym">Oedipomidas oedipus</name>
    <dbReference type="NCBI Taxonomy" id="9490"/>
    <lineage>
        <taxon>Eukaryota</taxon>
        <taxon>Metazoa</taxon>
        <taxon>Chordata</taxon>
        <taxon>Craniata</taxon>
        <taxon>Vertebrata</taxon>
        <taxon>Euteleostomi</taxon>
        <taxon>Mammalia</taxon>
        <taxon>Eutheria</taxon>
        <taxon>Euarchontoglires</taxon>
        <taxon>Primates</taxon>
        <taxon>Haplorrhini</taxon>
        <taxon>Platyrrhini</taxon>
        <taxon>Cebidae</taxon>
        <taxon>Callitrichinae</taxon>
        <taxon>Saguinus</taxon>
    </lineage>
</organism>
<feature type="region of interest" description="Disordered" evidence="6">
    <location>
        <begin position="481"/>
        <end position="517"/>
    </location>
</feature>
<dbReference type="EMBL" id="JASSZA010000018">
    <property type="protein sequence ID" value="KAK2089673.1"/>
    <property type="molecule type" value="Genomic_DNA"/>
</dbReference>
<dbReference type="InterPro" id="IPR028745">
    <property type="entry name" value="AKAP9/Pericentrin"/>
</dbReference>
<name>A0ABQ9TXZ9_SAGOE</name>
<keyword evidence="2" id="KW-0963">Cytoplasm</keyword>
<feature type="region of interest" description="Disordered" evidence="6">
    <location>
        <begin position="121"/>
        <end position="173"/>
    </location>
</feature>
<evidence type="ECO:0000256" key="2">
    <source>
        <dbReference type="ARBA" id="ARBA00022490"/>
    </source>
</evidence>
<accession>A0ABQ9TXZ9</accession>
<evidence type="ECO:0000313" key="7">
    <source>
        <dbReference type="EMBL" id="KAK2089673.1"/>
    </source>
</evidence>
<protein>
    <submittedName>
        <fullName evidence="7">Uncharacterized protein</fullName>
    </submittedName>
</protein>
<proteinExistence type="predicted"/>
<evidence type="ECO:0000313" key="8">
    <source>
        <dbReference type="Proteomes" id="UP001266305"/>
    </source>
</evidence>
<evidence type="ECO:0000256" key="1">
    <source>
        <dbReference type="ARBA" id="ARBA00004300"/>
    </source>
</evidence>
<comment type="caution">
    <text evidence="7">The sequence shown here is derived from an EMBL/GenBank/DDBJ whole genome shotgun (WGS) entry which is preliminary data.</text>
</comment>
<feature type="coiled-coil region" evidence="5">
    <location>
        <begin position="194"/>
        <end position="376"/>
    </location>
</feature>
<keyword evidence="4" id="KW-0206">Cytoskeleton</keyword>
<keyword evidence="3 5" id="KW-0175">Coiled coil</keyword>
<evidence type="ECO:0000256" key="6">
    <source>
        <dbReference type="SAM" id="MobiDB-lite"/>
    </source>
</evidence>
<gene>
    <name evidence="7" type="ORF">P7K49_032339</name>
</gene>
<sequence>MTPASALDLPSTCPDWSGEFLQVVQEAFEKEQQMQGVELQPQLGGSDPGVRSSLLERLEKVICEQGDLQEKSLEHLRLLDRSSLLSEIQALRAQLRMTHLQNQEKLQHLRMALTSAEACGSQQEHQLRRQGRPQGYITPVLRGLPARSVGPEGSGPDGRNERPAPPTTNLHRTSFLPKADSARALTIELLTYKVEQEKSIAGDLQKTLREEEEKANGLQKLLAAEQSAVWDLKSQLCECRQESEQLSSALHEVQQEVLQLRSVLSCKENELKAMHQELESEQGKERALQSQLEEEQLRHLQREGQNAKALEELRASLETQRAQSSRLCVALKHEQVAKDNLQKELRIEHSRCEALLAQERTQLSELQRDLAAEKSRTLELSEALRHERLLTEQLSQRTQEACVHQDTQAHHTLLRKLREEKSRVVDLQAMLEKVQQQAVRSQQQLEAEAQKHCEELRREKEPGTRAEGETSMVAGRIRAVAPTAKRARSRQGCEEEHGGGAGPSGYPAVEEVEERRGEAGERLLLAEHLHLGSIAGLSTE</sequence>
<evidence type="ECO:0000256" key="4">
    <source>
        <dbReference type="ARBA" id="ARBA00023212"/>
    </source>
</evidence>
<keyword evidence="8" id="KW-1185">Reference proteome</keyword>
<evidence type="ECO:0000256" key="5">
    <source>
        <dbReference type="SAM" id="Coils"/>
    </source>
</evidence>
<comment type="subcellular location">
    <subcellularLocation>
        <location evidence="1">Cytoplasm</location>
        <location evidence="1">Cytoskeleton</location>
        <location evidence="1">Microtubule organizing center</location>
        <location evidence="1">Centrosome</location>
    </subcellularLocation>
</comment>
<dbReference type="PANTHER" id="PTHR44981:SF3">
    <property type="entry name" value="PERICENTRIN"/>
    <property type="match status" value="1"/>
</dbReference>
<evidence type="ECO:0000256" key="3">
    <source>
        <dbReference type="ARBA" id="ARBA00023054"/>
    </source>
</evidence>
<reference evidence="7 8" key="1">
    <citation type="submission" date="2023-05" db="EMBL/GenBank/DDBJ databases">
        <title>B98-5 Cell Line De Novo Hybrid Assembly: An Optical Mapping Approach.</title>
        <authorList>
            <person name="Kananen K."/>
            <person name="Auerbach J.A."/>
            <person name="Kautto E."/>
            <person name="Blachly J.S."/>
        </authorList>
    </citation>
    <scope>NUCLEOTIDE SEQUENCE [LARGE SCALE GENOMIC DNA]</scope>
    <source>
        <strain evidence="7">B95-8</strain>
        <tissue evidence="7">Cell line</tissue>
    </source>
</reference>
<feature type="coiled-coil region" evidence="5">
    <location>
        <begin position="417"/>
        <end position="459"/>
    </location>
</feature>
<dbReference type="Proteomes" id="UP001266305">
    <property type="component" value="Unassembled WGS sequence"/>
</dbReference>
<dbReference type="PANTHER" id="PTHR44981">
    <property type="entry name" value="PERICENTRIN-LIKE PROTEIN, ISOFORM F"/>
    <property type="match status" value="1"/>
</dbReference>